<name>A0ABX1PWA3_9RHOO</name>
<dbReference type="InterPro" id="IPR004045">
    <property type="entry name" value="Glutathione_S-Trfase_N"/>
</dbReference>
<proteinExistence type="predicted"/>
<sequence length="316" mass="35233">MLVNGQWTENWQPVQKSDADGRFIRQHSGFRDRIGADNAKGFTAEAGRYQLYVAYICPWACRTLIALRLKGLEDVIDVCAVDPRLGDQGWAFTGRDGTDFDRVNGANYMHEIYTLADPTHTGRATVPVLWDRKTRTIVNNESSDIVRILDKDFAALATQDIDLRPAGLEAEIDAVNERLYGGFNNGVYRAGFAGTQKAYEEAVAEVFGTLDWMEERLAHADWLTGDRLTESDIRAFVTLVRFELAYYSLFKCNLRPLSAYPAVLAYLGRLLAIPAFAASVRPDHIKAGYYSIKALNPTGIVPAGPELDYLEPLRAA</sequence>
<comment type="caution">
    <text evidence="2">The sequence shown here is derived from an EMBL/GenBank/DDBJ whole genome shotgun (WGS) entry which is preliminary data.</text>
</comment>
<dbReference type="SFLD" id="SFLDG01206">
    <property type="entry name" value="Xi.1"/>
    <property type="match status" value="1"/>
</dbReference>
<dbReference type="Gene3D" id="1.20.1050.10">
    <property type="match status" value="1"/>
</dbReference>
<dbReference type="Gene3D" id="3.40.30.10">
    <property type="entry name" value="Glutaredoxin"/>
    <property type="match status" value="1"/>
</dbReference>
<evidence type="ECO:0000313" key="3">
    <source>
        <dbReference type="Proteomes" id="UP000623795"/>
    </source>
</evidence>
<dbReference type="PROSITE" id="PS50405">
    <property type="entry name" value="GST_CTER"/>
    <property type="match status" value="1"/>
</dbReference>
<dbReference type="InterPro" id="IPR047047">
    <property type="entry name" value="GST_Omega-like_C"/>
</dbReference>
<dbReference type="RefSeq" id="WP_169254879.1">
    <property type="nucleotide sequence ID" value="NZ_WTVN01000004.1"/>
</dbReference>
<reference evidence="2 3" key="1">
    <citation type="submission" date="2019-12" db="EMBL/GenBank/DDBJ databases">
        <title>Comparative genomics gives insights into the taxonomy of the Azoarcus-Aromatoleum group and reveals separate origins of nif in the plant-associated Azoarcus and non-plant-associated Aromatoleum sub-groups.</title>
        <authorList>
            <person name="Lafos M."/>
            <person name="Maluk M."/>
            <person name="Batista M."/>
            <person name="Junghare M."/>
            <person name="Carmona M."/>
            <person name="Faoro H."/>
            <person name="Cruz L.M."/>
            <person name="Battistoni F."/>
            <person name="De Souza E."/>
            <person name="Pedrosa F."/>
            <person name="Chen W.-M."/>
            <person name="Poole P.S."/>
            <person name="Dixon R.A."/>
            <person name="James E.K."/>
        </authorList>
    </citation>
    <scope>NUCLEOTIDE SEQUENCE [LARGE SCALE GENOMIC DNA]</scope>
    <source>
        <strain evidence="2 3">Td21</strain>
    </source>
</reference>
<dbReference type="InterPro" id="IPR040079">
    <property type="entry name" value="Glutathione_S-Trfase"/>
</dbReference>
<dbReference type="InterPro" id="IPR036282">
    <property type="entry name" value="Glutathione-S-Trfase_C_sf"/>
</dbReference>
<dbReference type="SUPFAM" id="SSF47616">
    <property type="entry name" value="GST C-terminal domain-like"/>
    <property type="match status" value="1"/>
</dbReference>
<protein>
    <submittedName>
        <fullName evidence="2">Glutathione S-transferase family protein</fullName>
    </submittedName>
</protein>
<dbReference type="SFLD" id="SFLDS00019">
    <property type="entry name" value="Glutathione_Transferase_(cytos"/>
    <property type="match status" value="1"/>
</dbReference>
<dbReference type="PANTHER" id="PTHR32419:SF6">
    <property type="entry name" value="GLUTATHIONE S-TRANSFERASE OMEGA-LIKE 1-RELATED"/>
    <property type="match status" value="1"/>
</dbReference>
<evidence type="ECO:0000259" key="1">
    <source>
        <dbReference type="PROSITE" id="PS50405"/>
    </source>
</evidence>
<dbReference type="InterPro" id="IPR010987">
    <property type="entry name" value="Glutathione-S-Trfase_C-like"/>
</dbReference>
<dbReference type="EMBL" id="WTVN01000004">
    <property type="protein sequence ID" value="NMG42967.1"/>
    <property type="molecule type" value="Genomic_DNA"/>
</dbReference>
<dbReference type="CDD" id="cd00570">
    <property type="entry name" value="GST_N_family"/>
    <property type="match status" value="1"/>
</dbReference>
<dbReference type="PIRSF" id="PIRSF015753">
    <property type="entry name" value="GST"/>
    <property type="match status" value="1"/>
</dbReference>
<dbReference type="Pfam" id="PF13410">
    <property type="entry name" value="GST_C_2"/>
    <property type="match status" value="1"/>
</dbReference>
<dbReference type="InterPro" id="IPR016639">
    <property type="entry name" value="GST_Omega/GSH"/>
</dbReference>
<dbReference type="InterPro" id="IPR036249">
    <property type="entry name" value="Thioredoxin-like_sf"/>
</dbReference>
<dbReference type="SFLD" id="SFLDG01148">
    <property type="entry name" value="Xi_(cytGST)"/>
    <property type="match status" value="1"/>
</dbReference>
<dbReference type="CDD" id="cd03190">
    <property type="entry name" value="GST_C_Omega_like"/>
    <property type="match status" value="1"/>
</dbReference>
<organism evidence="2 3">
    <name type="scientific">Aromatoleum toluvorans</name>
    <dbReference type="NCBI Taxonomy" id="92002"/>
    <lineage>
        <taxon>Bacteria</taxon>
        <taxon>Pseudomonadati</taxon>
        <taxon>Pseudomonadota</taxon>
        <taxon>Betaproteobacteria</taxon>
        <taxon>Rhodocyclales</taxon>
        <taxon>Rhodocyclaceae</taxon>
        <taxon>Aromatoleum</taxon>
    </lineage>
</organism>
<dbReference type="Proteomes" id="UP000623795">
    <property type="component" value="Unassembled WGS sequence"/>
</dbReference>
<dbReference type="SUPFAM" id="SSF52833">
    <property type="entry name" value="Thioredoxin-like"/>
    <property type="match status" value="1"/>
</dbReference>
<gene>
    <name evidence="2" type="ORF">GPA22_04375</name>
</gene>
<accession>A0ABX1PWA3</accession>
<dbReference type="Pfam" id="PF13409">
    <property type="entry name" value="GST_N_2"/>
    <property type="match status" value="1"/>
</dbReference>
<evidence type="ECO:0000313" key="2">
    <source>
        <dbReference type="EMBL" id="NMG42967.1"/>
    </source>
</evidence>
<keyword evidence="3" id="KW-1185">Reference proteome</keyword>
<dbReference type="PANTHER" id="PTHR32419">
    <property type="entry name" value="GLUTATHIONYL-HYDROQUINONE REDUCTASE"/>
    <property type="match status" value="1"/>
</dbReference>
<feature type="domain" description="GST C-terminal" evidence="1">
    <location>
        <begin position="165"/>
        <end position="289"/>
    </location>
</feature>